<dbReference type="EMBL" id="LXQA010171995">
    <property type="protein sequence ID" value="MCI29358.1"/>
    <property type="molecule type" value="Genomic_DNA"/>
</dbReference>
<comment type="caution">
    <text evidence="1">The sequence shown here is derived from an EMBL/GenBank/DDBJ whole genome shotgun (WGS) entry which is preliminary data.</text>
</comment>
<feature type="non-terminal residue" evidence="1">
    <location>
        <position position="119"/>
    </location>
</feature>
<organism evidence="1 2">
    <name type="scientific">Trifolium medium</name>
    <dbReference type="NCBI Taxonomy" id="97028"/>
    <lineage>
        <taxon>Eukaryota</taxon>
        <taxon>Viridiplantae</taxon>
        <taxon>Streptophyta</taxon>
        <taxon>Embryophyta</taxon>
        <taxon>Tracheophyta</taxon>
        <taxon>Spermatophyta</taxon>
        <taxon>Magnoliopsida</taxon>
        <taxon>eudicotyledons</taxon>
        <taxon>Gunneridae</taxon>
        <taxon>Pentapetalae</taxon>
        <taxon>rosids</taxon>
        <taxon>fabids</taxon>
        <taxon>Fabales</taxon>
        <taxon>Fabaceae</taxon>
        <taxon>Papilionoideae</taxon>
        <taxon>50 kb inversion clade</taxon>
        <taxon>NPAAA clade</taxon>
        <taxon>Hologalegina</taxon>
        <taxon>IRL clade</taxon>
        <taxon>Trifolieae</taxon>
        <taxon>Trifolium</taxon>
    </lineage>
</organism>
<protein>
    <submittedName>
        <fullName evidence="1">FAR1-related protein</fullName>
    </submittedName>
</protein>
<reference evidence="1 2" key="1">
    <citation type="journal article" date="2018" name="Front. Plant Sci.">
        <title>Red Clover (Trifolium pratense) and Zigzag Clover (T. medium) - A Picture of Genomic Similarities and Differences.</title>
        <authorList>
            <person name="Dluhosova J."/>
            <person name="Istvanek J."/>
            <person name="Nedelnik J."/>
            <person name="Repkova J."/>
        </authorList>
    </citation>
    <scope>NUCLEOTIDE SEQUENCE [LARGE SCALE GENOMIC DNA]</scope>
    <source>
        <strain evidence="2">cv. 10/8</strain>
        <tissue evidence="1">Leaf</tissue>
    </source>
</reference>
<name>A0A392QYH8_9FABA</name>
<evidence type="ECO:0000313" key="2">
    <source>
        <dbReference type="Proteomes" id="UP000265520"/>
    </source>
</evidence>
<dbReference type="AlphaFoldDB" id="A0A392QYH8"/>
<keyword evidence="2" id="KW-1185">Reference proteome</keyword>
<sequence length="119" mass="13768">MVDAKPSKENKHEVDIKLVKQPKVEEQRNFDANLVDEPPKVVAPKVDFRIELTTKRKFDHREQMLSWVRDLAVKLGFIAVIAKSDNGGNGRKGYVTLGCQRGSEYREYIHEEREEKTTL</sequence>
<evidence type="ECO:0000313" key="1">
    <source>
        <dbReference type="EMBL" id="MCI29358.1"/>
    </source>
</evidence>
<accession>A0A392QYH8</accession>
<proteinExistence type="predicted"/>
<dbReference type="Proteomes" id="UP000265520">
    <property type="component" value="Unassembled WGS sequence"/>
</dbReference>